<dbReference type="PROSITE" id="PS50404">
    <property type="entry name" value="GST_NTER"/>
    <property type="match status" value="1"/>
</dbReference>
<dbReference type="AlphaFoldDB" id="A0A0R3MVA2"/>
<dbReference type="InterPro" id="IPR010987">
    <property type="entry name" value="Glutathione-S-Trfase_C-like"/>
</dbReference>
<dbReference type="SFLD" id="SFLDS00019">
    <property type="entry name" value="Glutathione_Transferase_(cytos"/>
    <property type="match status" value="1"/>
</dbReference>
<name>A0A0R3MVA2_9BRAD</name>
<dbReference type="SUPFAM" id="SSF52833">
    <property type="entry name" value="Thioredoxin-like"/>
    <property type="match status" value="1"/>
</dbReference>
<dbReference type="SUPFAM" id="SSF47616">
    <property type="entry name" value="GST C-terminal domain-like"/>
    <property type="match status" value="1"/>
</dbReference>
<dbReference type="Gene3D" id="3.40.30.10">
    <property type="entry name" value="Glutaredoxin"/>
    <property type="match status" value="1"/>
</dbReference>
<comment type="caution">
    <text evidence="3">The sequence shown here is derived from an EMBL/GenBank/DDBJ whole genome shotgun (WGS) entry which is preliminary data.</text>
</comment>
<dbReference type="InterPro" id="IPR036249">
    <property type="entry name" value="Thioredoxin-like_sf"/>
</dbReference>
<dbReference type="InterPro" id="IPR040079">
    <property type="entry name" value="Glutathione_S-Trfase"/>
</dbReference>
<evidence type="ECO:0000313" key="4">
    <source>
        <dbReference type="Proteomes" id="UP000051660"/>
    </source>
</evidence>
<keyword evidence="3" id="KW-0808">Transferase</keyword>
<dbReference type="Gene3D" id="1.20.1050.10">
    <property type="match status" value="1"/>
</dbReference>
<dbReference type="Pfam" id="PF13410">
    <property type="entry name" value="GST_C_2"/>
    <property type="match status" value="1"/>
</dbReference>
<dbReference type="RefSeq" id="WP_057859654.1">
    <property type="nucleotide sequence ID" value="NZ_LLYB01000077.1"/>
</dbReference>
<dbReference type="STRING" id="722472.SAMN05444321_1393"/>
<dbReference type="SFLD" id="SFLDG00358">
    <property type="entry name" value="Main_(cytGST)"/>
    <property type="match status" value="1"/>
</dbReference>
<dbReference type="PANTHER" id="PTHR44051:SF8">
    <property type="entry name" value="GLUTATHIONE S-TRANSFERASE GSTA"/>
    <property type="match status" value="1"/>
</dbReference>
<reference evidence="3 4" key="1">
    <citation type="submission" date="2014-03" db="EMBL/GenBank/DDBJ databases">
        <title>Bradyrhizobium valentinum sp. nov., isolated from effective nodules of Lupinus mariae-josephae, a lupine endemic of basic-lime soils in Eastern Spain.</title>
        <authorList>
            <person name="Duran D."/>
            <person name="Rey L."/>
            <person name="Navarro A."/>
            <person name="Busquets A."/>
            <person name="Imperial J."/>
            <person name="Ruiz-Argueso T."/>
        </authorList>
    </citation>
    <scope>NUCLEOTIDE SEQUENCE [LARGE SCALE GENOMIC DNA]</scope>
    <source>
        <strain evidence="3 4">CCBAU 23086</strain>
    </source>
</reference>
<dbReference type="CDD" id="cd00570">
    <property type="entry name" value="GST_N_family"/>
    <property type="match status" value="1"/>
</dbReference>
<evidence type="ECO:0000313" key="3">
    <source>
        <dbReference type="EMBL" id="KRR22127.1"/>
    </source>
</evidence>
<sequence length="218" mass="24564">MSLTLHFHPLASFCWKALIALYENEIPFTPNLVDLGNPSERAALVKLWGIGKFPVLQDDARSEIVPESSIIVEYLDRHHGGRTPLIPTDPGRALQTRLRDRFYDLYVHLPMQKIMVDRLRPDGKRDPHGVAEARAQLRTSYAMIEQQMAGGGWAMGEHFTLADCAAAPPLFYGNMAEPFGDGHKNVAAYLERLKARPSVARVLKEAEPYFQMVPKENQ</sequence>
<dbReference type="EMBL" id="LLYB01000077">
    <property type="protein sequence ID" value="KRR22127.1"/>
    <property type="molecule type" value="Genomic_DNA"/>
</dbReference>
<gene>
    <name evidence="3" type="ORF">CQ14_39220</name>
</gene>
<dbReference type="GO" id="GO:0016740">
    <property type="term" value="F:transferase activity"/>
    <property type="evidence" value="ECO:0007669"/>
    <property type="project" value="UniProtKB-KW"/>
</dbReference>
<evidence type="ECO:0000259" key="2">
    <source>
        <dbReference type="PROSITE" id="PS50405"/>
    </source>
</evidence>
<organism evidence="3 4">
    <name type="scientific">Bradyrhizobium lablabi</name>
    <dbReference type="NCBI Taxonomy" id="722472"/>
    <lineage>
        <taxon>Bacteria</taxon>
        <taxon>Pseudomonadati</taxon>
        <taxon>Pseudomonadota</taxon>
        <taxon>Alphaproteobacteria</taxon>
        <taxon>Hyphomicrobiales</taxon>
        <taxon>Nitrobacteraceae</taxon>
        <taxon>Bradyrhizobium</taxon>
    </lineage>
</organism>
<proteinExistence type="predicted"/>
<dbReference type="OrthoDB" id="9782992at2"/>
<dbReference type="Proteomes" id="UP000051660">
    <property type="component" value="Unassembled WGS sequence"/>
</dbReference>
<dbReference type="PANTHER" id="PTHR44051">
    <property type="entry name" value="GLUTATHIONE S-TRANSFERASE-RELATED"/>
    <property type="match status" value="1"/>
</dbReference>
<dbReference type="InterPro" id="IPR036282">
    <property type="entry name" value="Glutathione-S-Trfase_C_sf"/>
</dbReference>
<evidence type="ECO:0000259" key="1">
    <source>
        <dbReference type="PROSITE" id="PS50404"/>
    </source>
</evidence>
<dbReference type="PROSITE" id="PS50405">
    <property type="entry name" value="GST_CTER"/>
    <property type="match status" value="1"/>
</dbReference>
<feature type="domain" description="GST C-terminal" evidence="2">
    <location>
        <begin position="88"/>
        <end position="210"/>
    </location>
</feature>
<feature type="domain" description="GST N-terminal" evidence="1">
    <location>
        <begin position="1"/>
        <end position="83"/>
    </location>
</feature>
<dbReference type="CDD" id="cd00299">
    <property type="entry name" value="GST_C_family"/>
    <property type="match status" value="1"/>
</dbReference>
<dbReference type="Pfam" id="PF13417">
    <property type="entry name" value="GST_N_3"/>
    <property type="match status" value="1"/>
</dbReference>
<dbReference type="InterPro" id="IPR004045">
    <property type="entry name" value="Glutathione_S-Trfase_N"/>
</dbReference>
<accession>A0A0R3MVA2</accession>
<protein>
    <submittedName>
        <fullName evidence="3">Glutathione S-transferase</fullName>
    </submittedName>
</protein>